<gene>
    <name evidence="3" type="ORF">EAS64_20910</name>
</gene>
<dbReference type="Proteomes" id="UP000460272">
    <property type="component" value="Unassembled WGS sequence"/>
</dbReference>
<dbReference type="RefSeq" id="WP_145855224.1">
    <property type="nucleotide sequence ID" value="NZ_RPFW01000004.1"/>
</dbReference>
<dbReference type="OrthoDB" id="3720899at2"/>
<evidence type="ECO:0000313" key="3">
    <source>
        <dbReference type="EMBL" id="TVZ02936.1"/>
    </source>
</evidence>
<dbReference type="InterPro" id="IPR011009">
    <property type="entry name" value="Kinase-like_dom_sf"/>
</dbReference>
<evidence type="ECO:0000259" key="2">
    <source>
        <dbReference type="Pfam" id="PF01636"/>
    </source>
</evidence>
<dbReference type="Pfam" id="PF01636">
    <property type="entry name" value="APH"/>
    <property type="match status" value="1"/>
</dbReference>
<dbReference type="InterPro" id="IPR002575">
    <property type="entry name" value="Aminoglycoside_PTrfase"/>
</dbReference>
<dbReference type="SUPFAM" id="SSF56112">
    <property type="entry name" value="Protein kinase-like (PK-like)"/>
    <property type="match status" value="1"/>
</dbReference>
<accession>A0A6P2BXI2</accession>
<evidence type="ECO:0000313" key="4">
    <source>
        <dbReference type="Proteomes" id="UP000460272"/>
    </source>
</evidence>
<dbReference type="Gene3D" id="3.90.1200.10">
    <property type="match status" value="1"/>
</dbReference>
<dbReference type="AlphaFoldDB" id="A0A6P2BXI2"/>
<sequence>MTGIEASTSPPPLPRWFGPRASPDDPAISALIARVARGAGWADIGGEFNLNVRIDAEPPLVLRVHRPWVRRGRVAGLRRLRERLGRTQVRVARPIRISGGDLLRVADRWAELEEFIDHVQPPAGKDSSLRLFEELGRVHTALKAVWEPSPPEPLDDHRTLGQLRYSVGFTRRRLGPGSEPVVRRMRQLTGELSKLGKEVELPCVPIHGDYKLGNAGELPDGSWATFDLDFARVRERLYDIAGSLNHVAQSGGLLEPRRLLDAYEGTAPEPLTRDEHRWLPGALALIPLHWAATAGLVGDGIREAESAMTAAEAWWSRRGELSSYSGGRARTD</sequence>
<feature type="region of interest" description="Disordered" evidence="1">
    <location>
        <begin position="1"/>
        <end position="20"/>
    </location>
</feature>
<name>A0A6P2BXI2_9ACTN</name>
<dbReference type="EMBL" id="RPFW01000004">
    <property type="protein sequence ID" value="TVZ02936.1"/>
    <property type="molecule type" value="Genomic_DNA"/>
</dbReference>
<protein>
    <recommendedName>
        <fullName evidence="2">Aminoglycoside phosphotransferase domain-containing protein</fullName>
    </recommendedName>
</protein>
<feature type="domain" description="Aminoglycoside phosphotransferase" evidence="2">
    <location>
        <begin position="49"/>
        <end position="266"/>
    </location>
</feature>
<comment type="caution">
    <text evidence="3">The sequence shown here is derived from an EMBL/GenBank/DDBJ whole genome shotgun (WGS) entry which is preliminary data.</text>
</comment>
<evidence type="ECO:0000256" key="1">
    <source>
        <dbReference type="SAM" id="MobiDB-lite"/>
    </source>
</evidence>
<reference evidence="3 4" key="1">
    <citation type="submission" date="2018-11" db="EMBL/GenBank/DDBJ databases">
        <title>Trebonia kvetii gen.nov., sp.nov., a novel acidophilic actinobacterium, and proposal of the new actinobacterial family Treboniaceae fam. nov.</title>
        <authorList>
            <person name="Rapoport D."/>
            <person name="Sagova-Mareckova M."/>
            <person name="Sedlacek I."/>
            <person name="Provaznik J."/>
            <person name="Kralova S."/>
            <person name="Pavlinic D."/>
            <person name="Benes V."/>
            <person name="Kopecky J."/>
        </authorList>
    </citation>
    <scope>NUCLEOTIDE SEQUENCE [LARGE SCALE GENOMIC DNA]</scope>
    <source>
        <strain evidence="3 4">15Tr583</strain>
    </source>
</reference>
<keyword evidence="4" id="KW-1185">Reference proteome</keyword>
<organism evidence="3 4">
    <name type="scientific">Trebonia kvetii</name>
    <dbReference type="NCBI Taxonomy" id="2480626"/>
    <lineage>
        <taxon>Bacteria</taxon>
        <taxon>Bacillati</taxon>
        <taxon>Actinomycetota</taxon>
        <taxon>Actinomycetes</taxon>
        <taxon>Streptosporangiales</taxon>
        <taxon>Treboniaceae</taxon>
        <taxon>Trebonia</taxon>
    </lineage>
</organism>
<proteinExistence type="predicted"/>